<evidence type="ECO:0000313" key="3">
    <source>
        <dbReference type="EMBL" id="QDS86864.1"/>
    </source>
</evidence>
<evidence type="ECO:0000256" key="2">
    <source>
        <dbReference type="SAM" id="Phobius"/>
    </source>
</evidence>
<protein>
    <recommendedName>
        <fullName evidence="5">Prepilin-type N-terminal cleavage/methylation domain-containing protein</fullName>
    </recommendedName>
</protein>
<dbReference type="EMBL" id="CP036261">
    <property type="protein sequence ID" value="QDS86864.1"/>
    <property type="molecule type" value="Genomic_DNA"/>
</dbReference>
<dbReference type="OrthoDB" id="273848at2"/>
<sequence length="200" mass="22578">MNNPTVQSQHAYTTCRRSAIVRPGFTLIELIMAMSIGSVLMLLAIGVVHQALTFSKLGQGRADQDRTLVRLDRQFRNDVHRSRGFELTDRQTVELTIDDNRRVVYAIDENQIQRHTADDGKQQDRELFLLDDRSTIELQMLDAPQRLGIVVRSDTGLQGVPQRTDRQIVAVPGLLYQQLPNRDTSPPDAEETSDAGDQAR</sequence>
<keyword evidence="2" id="KW-0472">Membrane</keyword>
<keyword evidence="4" id="KW-1185">Reference proteome</keyword>
<evidence type="ECO:0000313" key="4">
    <source>
        <dbReference type="Proteomes" id="UP000319557"/>
    </source>
</evidence>
<accession>A0A517LW59</accession>
<keyword evidence="2" id="KW-0812">Transmembrane</keyword>
<dbReference type="Pfam" id="PF07963">
    <property type="entry name" value="N_methyl"/>
    <property type="match status" value="1"/>
</dbReference>
<dbReference type="AlphaFoldDB" id="A0A517LW59"/>
<dbReference type="NCBIfam" id="TIGR02532">
    <property type="entry name" value="IV_pilin_GFxxxE"/>
    <property type="match status" value="1"/>
</dbReference>
<feature type="region of interest" description="Disordered" evidence="1">
    <location>
        <begin position="176"/>
        <end position="200"/>
    </location>
</feature>
<evidence type="ECO:0008006" key="5">
    <source>
        <dbReference type="Google" id="ProtNLM"/>
    </source>
</evidence>
<gene>
    <name evidence="3" type="ORF">EC9_10390</name>
</gene>
<keyword evidence="2" id="KW-1133">Transmembrane helix</keyword>
<proteinExistence type="predicted"/>
<reference evidence="3 4" key="1">
    <citation type="submission" date="2019-02" db="EMBL/GenBank/DDBJ databases">
        <title>Deep-cultivation of Planctomycetes and their phenomic and genomic characterization uncovers novel biology.</title>
        <authorList>
            <person name="Wiegand S."/>
            <person name="Jogler M."/>
            <person name="Boedeker C."/>
            <person name="Pinto D."/>
            <person name="Vollmers J."/>
            <person name="Rivas-Marin E."/>
            <person name="Kohn T."/>
            <person name="Peeters S.H."/>
            <person name="Heuer A."/>
            <person name="Rast P."/>
            <person name="Oberbeckmann S."/>
            <person name="Bunk B."/>
            <person name="Jeske O."/>
            <person name="Meyerdierks A."/>
            <person name="Storesund J.E."/>
            <person name="Kallscheuer N."/>
            <person name="Luecker S."/>
            <person name="Lage O.M."/>
            <person name="Pohl T."/>
            <person name="Merkel B.J."/>
            <person name="Hornburger P."/>
            <person name="Mueller R.-W."/>
            <person name="Bruemmer F."/>
            <person name="Labrenz M."/>
            <person name="Spormann A.M."/>
            <person name="Op den Camp H."/>
            <person name="Overmann J."/>
            <person name="Amann R."/>
            <person name="Jetten M.S.M."/>
            <person name="Mascher T."/>
            <person name="Medema M.H."/>
            <person name="Devos D.P."/>
            <person name="Kaster A.-K."/>
            <person name="Ovreas L."/>
            <person name="Rohde M."/>
            <person name="Galperin M.Y."/>
            <person name="Jogler C."/>
        </authorList>
    </citation>
    <scope>NUCLEOTIDE SEQUENCE [LARGE SCALE GENOMIC DNA]</scope>
    <source>
        <strain evidence="3 4">EC9</strain>
    </source>
</reference>
<organism evidence="3 4">
    <name type="scientific">Rosistilla ulvae</name>
    <dbReference type="NCBI Taxonomy" id="1930277"/>
    <lineage>
        <taxon>Bacteria</taxon>
        <taxon>Pseudomonadati</taxon>
        <taxon>Planctomycetota</taxon>
        <taxon>Planctomycetia</taxon>
        <taxon>Pirellulales</taxon>
        <taxon>Pirellulaceae</taxon>
        <taxon>Rosistilla</taxon>
    </lineage>
</organism>
<name>A0A517LW59_9BACT</name>
<feature type="transmembrane region" description="Helical" evidence="2">
    <location>
        <begin position="30"/>
        <end position="52"/>
    </location>
</feature>
<dbReference type="RefSeq" id="WP_145342855.1">
    <property type="nucleotide sequence ID" value="NZ_CP036261.1"/>
</dbReference>
<dbReference type="KEGG" id="ruv:EC9_10390"/>
<dbReference type="Proteomes" id="UP000319557">
    <property type="component" value="Chromosome"/>
</dbReference>
<dbReference type="InterPro" id="IPR012902">
    <property type="entry name" value="N_methyl_site"/>
</dbReference>
<evidence type="ECO:0000256" key="1">
    <source>
        <dbReference type="SAM" id="MobiDB-lite"/>
    </source>
</evidence>